<dbReference type="InterPro" id="IPR003370">
    <property type="entry name" value="Chromate_transpt"/>
</dbReference>
<dbReference type="PATRIC" id="fig|476652.3.peg.428"/>
<dbReference type="PANTHER" id="PTHR43663">
    <property type="entry name" value="CHROMATE TRANSPORT PROTEIN-RELATED"/>
    <property type="match status" value="1"/>
</dbReference>
<dbReference type="InterPro" id="IPR052518">
    <property type="entry name" value="CHR_Transporter"/>
</dbReference>
<feature type="transmembrane region" description="Helical" evidence="7">
    <location>
        <begin position="293"/>
        <end position="314"/>
    </location>
</feature>
<evidence type="ECO:0000256" key="3">
    <source>
        <dbReference type="ARBA" id="ARBA00022475"/>
    </source>
</evidence>
<dbReference type="PIRSF" id="PIRSF004810">
    <property type="entry name" value="ChrA"/>
    <property type="match status" value="1"/>
</dbReference>
<feature type="transmembrane region" description="Helical" evidence="7">
    <location>
        <begin position="228"/>
        <end position="247"/>
    </location>
</feature>
<evidence type="ECO:0000313" key="9">
    <source>
        <dbReference type="Proteomes" id="UP000036356"/>
    </source>
</evidence>
<protein>
    <submittedName>
        <fullName evidence="8">Chromate transport protein</fullName>
    </submittedName>
</protein>
<accession>A0A0J1FYE8</accession>
<evidence type="ECO:0000313" key="8">
    <source>
        <dbReference type="EMBL" id="KLU68018.1"/>
    </source>
</evidence>
<dbReference type="Pfam" id="PF02417">
    <property type="entry name" value="Chromate_transp"/>
    <property type="match status" value="2"/>
</dbReference>
<organism evidence="8 9">
    <name type="scientific">Desulfosporosinus acididurans</name>
    <dbReference type="NCBI Taxonomy" id="476652"/>
    <lineage>
        <taxon>Bacteria</taxon>
        <taxon>Bacillati</taxon>
        <taxon>Bacillota</taxon>
        <taxon>Clostridia</taxon>
        <taxon>Eubacteriales</taxon>
        <taxon>Desulfitobacteriaceae</taxon>
        <taxon>Desulfosporosinus</taxon>
    </lineage>
</organism>
<feature type="transmembrane region" description="Helical" evidence="7">
    <location>
        <begin position="355"/>
        <end position="375"/>
    </location>
</feature>
<dbReference type="EMBL" id="LDZY01000001">
    <property type="protein sequence ID" value="KLU68018.1"/>
    <property type="molecule type" value="Genomic_DNA"/>
</dbReference>
<dbReference type="NCBIfam" id="TIGR00937">
    <property type="entry name" value="2A51"/>
    <property type="match status" value="1"/>
</dbReference>
<comment type="caution">
    <text evidence="8">The sequence shown here is derived from an EMBL/GenBank/DDBJ whole genome shotgun (WGS) entry which is preliminary data.</text>
</comment>
<gene>
    <name evidence="8" type="primary">chrA1_1</name>
    <name evidence="8" type="ORF">DEAC_c04270</name>
</gene>
<keyword evidence="3" id="KW-1003">Cell membrane</keyword>
<keyword evidence="5 7" id="KW-1133">Transmembrane helix</keyword>
<comment type="subcellular location">
    <subcellularLocation>
        <location evidence="1">Cell membrane</location>
        <topology evidence="1">Multi-pass membrane protein</topology>
    </subcellularLocation>
</comment>
<reference evidence="8 9" key="1">
    <citation type="submission" date="2015-06" db="EMBL/GenBank/DDBJ databases">
        <title>Draft genome of the moderately acidophilic sulfate reducer Candidatus Desulfosporosinus acididurans strain M1.</title>
        <authorList>
            <person name="Poehlein A."/>
            <person name="Petzsch P."/>
            <person name="Johnson B.D."/>
            <person name="Schloemann M."/>
            <person name="Daniel R."/>
            <person name="Muehling M."/>
        </authorList>
    </citation>
    <scope>NUCLEOTIDE SEQUENCE [LARGE SCALE GENOMIC DNA]</scope>
    <source>
        <strain evidence="8 9">M1</strain>
    </source>
</reference>
<dbReference type="GO" id="GO:0005886">
    <property type="term" value="C:plasma membrane"/>
    <property type="evidence" value="ECO:0007669"/>
    <property type="project" value="UniProtKB-SubCell"/>
</dbReference>
<keyword evidence="9" id="KW-1185">Reference proteome</keyword>
<feature type="transmembrane region" description="Helical" evidence="7">
    <location>
        <begin position="126"/>
        <end position="143"/>
    </location>
</feature>
<name>A0A0J1FYE8_9FIRM</name>
<dbReference type="RefSeq" id="WP_047808339.1">
    <property type="nucleotide sequence ID" value="NZ_LDZY01000001.1"/>
</dbReference>
<dbReference type="STRING" id="476652.DEAC_c04270"/>
<dbReference type="GO" id="GO:0015109">
    <property type="term" value="F:chromate transmembrane transporter activity"/>
    <property type="evidence" value="ECO:0007669"/>
    <property type="project" value="InterPro"/>
</dbReference>
<dbReference type="PANTHER" id="PTHR43663:SF1">
    <property type="entry name" value="CHROMATE TRANSPORTER"/>
    <property type="match status" value="1"/>
</dbReference>
<feature type="transmembrane region" description="Helical" evidence="7">
    <location>
        <begin position="92"/>
        <end position="114"/>
    </location>
</feature>
<feature type="transmembrane region" description="Helical" evidence="7">
    <location>
        <begin position="320"/>
        <end position="343"/>
    </location>
</feature>
<keyword evidence="4 7" id="KW-0812">Transmembrane</keyword>
<evidence type="ECO:0000256" key="2">
    <source>
        <dbReference type="ARBA" id="ARBA00005262"/>
    </source>
</evidence>
<sequence>METRKEHEINQSLETPEVVSLFEIARTFLHIGLVSYSLAALGEAKKALVDKKYWLTDEEYLNGLALSQLLPGAPTVNLNTYIGYFIRGFPGALAASIFFVIPCFVLMVLLAHLYLNYNNVPVVSSLFKGVGALVVGLVLNTILDLWKKGVNTPQLTILAVGGFTLVYFLKVNIITLLITAGIVSLIFTFLTVKCSGWKTIMDKKFWVPKKSSPKTVSAIKFEFSKKKYLVTLIMLGILMFINFAINFSNPLYKNLGNSLFGIGGLTFGSGYAMLPFIQNTMVNQYHFVTDKEFGVALALSLLTPGPVTVISAFIGYKAAGIFGAALAMANMYLPSFAVVNIISDLYNRAGQVDKVKMIISGVVAAFIGTLWATIYKLTGSSLVDLPACGMALAAFSVQRFTKIDTLWIIIAGALLSIVIF</sequence>
<dbReference type="InterPro" id="IPR014047">
    <property type="entry name" value="Chr_Tranpt_l_chain"/>
</dbReference>
<evidence type="ECO:0000256" key="7">
    <source>
        <dbReference type="SAM" id="Phobius"/>
    </source>
</evidence>
<evidence type="ECO:0000256" key="6">
    <source>
        <dbReference type="ARBA" id="ARBA00023136"/>
    </source>
</evidence>
<evidence type="ECO:0000256" key="5">
    <source>
        <dbReference type="ARBA" id="ARBA00022989"/>
    </source>
</evidence>
<keyword evidence="6 7" id="KW-0472">Membrane</keyword>
<evidence type="ECO:0000256" key="1">
    <source>
        <dbReference type="ARBA" id="ARBA00004651"/>
    </source>
</evidence>
<evidence type="ECO:0000256" key="4">
    <source>
        <dbReference type="ARBA" id="ARBA00022692"/>
    </source>
</evidence>
<comment type="similarity">
    <text evidence="2">Belongs to the chromate ion transporter (CHR) (TC 2.A.51) family.</text>
</comment>
<feature type="transmembrane region" description="Helical" evidence="7">
    <location>
        <begin position="259"/>
        <end position="281"/>
    </location>
</feature>
<feature type="transmembrane region" description="Helical" evidence="7">
    <location>
        <begin position="174"/>
        <end position="192"/>
    </location>
</feature>
<dbReference type="Proteomes" id="UP000036356">
    <property type="component" value="Unassembled WGS sequence"/>
</dbReference>
<dbReference type="AlphaFoldDB" id="A0A0J1FYE8"/>
<proteinExistence type="inferred from homology"/>
<feature type="transmembrane region" description="Helical" evidence="7">
    <location>
        <begin position="400"/>
        <end position="419"/>
    </location>
</feature>
<feature type="transmembrane region" description="Helical" evidence="7">
    <location>
        <begin position="150"/>
        <end position="168"/>
    </location>
</feature>